<dbReference type="Proteomes" id="UP000727056">
    <property type="component" value="Unassembled WGS sequence"/>
</dbReference>
<dbReference type="RefSeq" id="WP_168087283.1">
    <property type="nucleotide sequence ID" value="NZ_BHZH01000037.1"/>
</dbReference>
<feature type="domain" description="DUF397" evidence="1">
    <location>
        <begin position="35"/>
        <end position="89"/>
    </location>
</feature>
<proteinExistence type="predicted"/>
<feature type="domain" description="DUF397" evidence="1">
    <location>
        <begin position="8"/>
        <end position="24"/>
    </location>
</feature>
<dbReference type="EMBL" id="JAAVJC010000026">
    <property type="protein sequence ID" value="NJQ14458.1"/>
    <property type="molecule type" value="Genomic_DNA"/>
</dbReference>
<keyword evidence="3" id="KW-1185">Reference proteome</keyword>
<reference evidence="2 3" key="1">
    <citation type="submission" date="2020-03" db="EMBL/GenBank/DDBJ databases">
        <title>Draft genome of Streptomyces sp. ventii, isolated from the Axial Seamount in the Pacific Ocean, and resequencing of the two type strains Streptomyces lonarensis strain NCL 716 and Streptomyces bohaiensis strain 11A07.</title>
        <authorList>
            <person name="Loughran R.M."/>
            <person name="Pfannmuller K.M."/>
            <person name="Wasson B.J."/>
            <person name="Deadmond M.C."/>
            <person name="Paddock B.E."/>
            <person name="Koyack M.J."/>
            <person name="Gallegos D.A."/>
            <person name="Mitchell E.A."/>
            <person name="Ushijima B."/>
            <person name="Saw J.H."/>
            <person name="Mcphail K.L."/>
            <person name="Videau P."/>
        </authorList>
    </citation>
    <scope>NUCLEOTIDE SEQUENCE [LARGE SCALE GENOMIC DNA]</scope>
    <source>
        <strain evidence="2 3">11A07</strain>
    </source>
</reference>
<gene>
    <name evidence="2" type="ORF">HCN52_05765</name>
</gene>
<evidence type="ECO:0000313" key="3">
    <source>
        <dbReference type="Proteomes" id="UP000727056"/>
    </source>
</evidence>
<comment type="caution">
    <text evidence="2">The sequence shown here is derived from an EMBL/GenBank/DDBJ whole genome shotgun (WGS) entry which is preliminary data.</text>
</comment>
<dbReference type="Pfam" id="PF04149">
    <property type="entry name" value="DUF397"/>
    <property type="match status" value="2"/>
</dbReference>
<organism evidence="2 3">
    <name type="scientific">Streptomyces bohaiensis</name>
    <dbReference type="NCBI Taxonomy" id="1431344"/>
    <lineage>
        <taxon>Bacteria</taxon>
        <taxon>Bacillati</taxon>
        <taxon>Actinomycetota</taxon>
        <taxon>Actinomycetes</taxon>
        <taxon>Kitasatosporales</taxon>
        <taxon>Streptomycetaceae</taxon>
        <taxon>Streptomyces</taxon>
    </lineage>
</organism>
<sequence length="95" mass="10273">MHRDRYIWRKSSYSGTNGGNCLEVGYDPRCCGPVDWHRSSHSSSSNGGACLEAGLGLTTLVPVRDSKLPDSPILAFPPSGWLAFVATVKDAHPTR</sequence>
<evidence type="ECO:0000259" key="1">
    <source>
        <dbReference type="Pfam" id="PF04149"/>
    </source>
</evidence>
<name>A0ABX1C959_9ACTN</name>
<protein>
    <submittedName>
        <fullName evidence="2">DUF397 domain-containing protein</fullName>
    </submittedName>
</protein>
<dbReference type="InterPro" id="IPR007278">
    <property type="entry name" value="DUF397"/>
</dbReference>
<evidence type="ECO:0000313" key="2">
    <source>
        <dbReference type="EMBL" id="NJQ14458.1"/>
    </source>
</evidence>
<accession>A0ABX1C959</accession>